<comment type="subcellular location">
    <subcellularLocation>
        <location evidence="1 6">Cytoplasm</location>
        <location evidence="1 6">Cytoskeleton</location>
    </subcellularLocation>
</comment>
<proteinExistence type="inferred from homology"/>
<comment type="function">
    <text evidence="6">Functions as component of the Arp2/3 complex which is involved in regulation of actin polymerization and together with an activating nucleation-promoting factor (NPF) mediates the formation of branched actin networks.</text>
</comment>
<comment type="subunit">
    <text evidence="6">Component of the Arp2/3 complex.</text>
</comment>
<comment type="similarity">
    <text evidence="2 6">Belongs to the ARPC3 family.</text>
</comment>
<dbReference type="PIRSF" id="PIRSF016315">
    <property type="entry name" value="ARP2/3_P21-Arc"/>
    <property type="match status" value="1"/>
</dbReference>
<dbReference type="STRING" id="81824.A9V0Y2"/>
<dbReference type="SUPFAM" id="SSF69060">
    <property type="entry name" value="Arp2/3 complex 21 kDa subunit ARPC3"/>
    <property type="match status" value="1"/>
</dbReference>
<dbReference type="AlphaFoldDB" id="A9V0Y2"/>
<accession>A9V0Y2</accession>
<dbReference type="KEGG" id="mbr:MONBRDRAFT_32654"/>
<dbReference type="OMA" id="TPSKWWL"/>
<keyword evidence="4 6" id="KW-0009">Actin-binding</keyword>
<dbReference type="GO" id="GO:0005885">
    <property type="term" value="C:Arp2/3 protein complex"/>
    <property type="evidence" value="ECO:0000318"/>
    <property type="project" value="GO_Central"/>
</dbReference>
<keyword evidence="3 6" id="KW-0963">Cytoplasm</keyword>
<sequence length="182" mass="20527">MPAYHSSHNQRQGVKLVGGVALLPFHAHHTRGPAPRPGPEDEVDIIDETLKFFKANVFFQSYEVRGPADLLLIYLTLYTHQCIMRVAKTTSKDGAQRALFQLAQENFSLPCDSGFQLSSYYQPLSSKSDGDELRAYLKQCREELGNRLAERCCDASDKPSKWWVCFAKRKFLGKSLEGPGSR</sequence>
<keyword evidence="8" id="KW-1185">Reference proteome</keyword>
<dbReference type="GO" id="GO:0034314">
    <property type="term" value="P:Arp2/3 complex-mediated actin nucleation"/>
    <property type="evidence" value="ECO:0000318"/>
    <property type="project" value="GO_Central"/>
</dbReference>
<gene>
    <name evidence="7" type="ORF">MONBRDRAFT_32654</name>
</gene>
<evidence type="ECO:0000256" key="5">
    <source>
        <dbReference type="ARBA" id="ARBA00023212"/>
    </source>
</evidence>
<dbReference type="eggNOG" id="KOG3155">
    <property type="taxonomic scope" value="Eukaryota"/>
</dbReference>
<evidence type="ECO:0000256" key="4">
    <source>
        <dbReference type="ARBA" id="ARBA00023203"/>
    </source>
</evidence>
<evidence type="ECO:0000256" key="3">
    <source>
        <dbReference type="ARBA" id="ARBA00022490"/>
    </source>
</evidence>
<dbReference type="FunCoup" id="A9V0Y2">
    <property type="interactions" value="1043"/>
</dbReference>
<evidence type="ECO:0000256" key="2">
    <source>
        <dbReference type="ARBA" id="ARBA00010856"/>
    </source>
</evidence>
<evidence type="ECO:0000313" key="7">
    <source>
        <dbReference type="EMBL" id="EDQ88836.1"/>
    </source>
</evidence>
<name>A9V0Y2_MONBE</name>
<dbReference type="GO" id="GO:0030833">
    <property type="term" value="P:regulation of actin filament polymerization"/>
    <property type="evidence" value="ECO:0007669"/>
    <property type="project" value="InterPro"/>
</dbReference>
<dbReference type="GO" id="GO:0003779">
    <property type="term" value="F:actin binding"/>
    <property type="evidence" value="ECO:0007669"/>
    <property type="project" value="UniProtKB-KW"/>
</dbReference>
<dbReference type="InParanoid" id="A9V0Y2"/>
<dbReference type="EMBL" id="CH991553">
    <property type="protein sequence ID" value="EDQ88836.1"/>
    <property type="molecule type" value="Genomic_DNA"/>
</dbReference>
<dbReference type="Gene3D" id="1.10.1760.10">
    <property type="entry name" value="Actin-related protein 2/3 complex subunit 3"/>
    <property type="match status" value="1"/>
</dbReference>
<evidence type="ECO:0000256" key="6">
    <source>
        <dbReference type="PIRNR" id="PIRNR016315"/>
    </source>
</evidence>
<organism evidence="7 8">
    <name type="scientific">Monosiga brevicollis</name>
    <name type="common">Choanoflagellate</name>
    <dbReference type="NCBI Taxonomy" id="81824"/>
    <lineage>
        <taxon>Eukaryota</taxon>
        <taxon>Choanoflagellata</taxon>
        <taxon>Craspedida</taxon>
        <taxon>Salpingoecidae</taxon>
        <taxon>Monosiga</taxon>
    </lineage>
</organism>
<dbReference type="PANTHER" id="PTHR12391">
    <property type="entry name" value="ARP2/3 COMPLEX 21 KD SUBUNIT"/>
    <property type="match status" value="1"/>
</dbReference>
<protein>
    <recommendedName>
        <fullName evidence="6">Actin-related protein 2/3 complex subunit 3</fullName>
    </recommendedName>
</protein>
<dbReference type="InterPro" id="IPR036753">
    <property type="entry name" value="ARPC3_sf"/>
</dbReference>
<keyword evidence="5 6" id="KW-0206">Cytoskeleton</keyword>
<dbReference type="GeneID" id="5891763"/>
<dbReference type="RefSeq" id="XP_001746449.1">
    <property type="nucleotide sequence ID" value="XM_001746397.1"/>
</dbReference>
<reference evidence="7 8" key="1">
    <citation type="journal article" date="2008" name="Nature">
        <title>The genome of the choanoflagellate Monosiga brevicollis and the origin of metazoans.</title>
        <authorList>
            <consortium name="JGI Sequencing"/>
            <person name="King N."/>
            <person name="Westbrook M.J."/>
            <person name="Young S.L."/>
            <person name="Kuo A."/>
            <person name="Abedin M."/>
            <person name="Chapman J."/>
            <person name="Fairclough S."/>
            <person name="Hellsten U."/>
            <person name="Isogai Y."/>
            <person name="Letunic I."/>
            <person name="Marr M."/>
            <person name="Pincus D."/>
            <person name="Putnam N."/>
            <person name="Rokas A."/>
            <person name="Wright K.J."/>
            <person name="Zuzow R."/>
            <person name="Dirks W."/>
            <person name="Good M."/>
            <person name="Goodstein D."/>
            <person name="Lemons D."/>
            <person name="Li W."/>
            <person name="Lyons J.B."/>
            <person name="Morris A."/>
            <person name="Nichols S."/>
            <person name="Richter D.J."/>
            <person name="Salamov A."/>
            <person name="Bork P."/>
            <person name="Lim W.A."/>
            <person name="Manning G."/>
            <person name="Miller W.T."/>
            <person name="McGinnis W."/>
            <person name="Shapiro H."/>
            <person name="Tjian R."/>
            <person name="Grigoriev I.V."/>
            <person name="Rokhsar D."/>
        </authorList>
    </citation>
    <scope>NUCLEOTIDE SEQUENCE [LARGE SCALE GENOMIC DNA]</scope>
    <source>
        <strain evidence="8">MX1 / ATCC 50154</strain>
    </source>
</reference>
<evidence type="ECO:0000256" key="1">
    <source>
        <dbReference type="ARBA" id="ARBA00004245"/>
    </source>
</evidence>
<dbReference type="InterPro" id="IPR007204">
    <property type="entry name" value="ARPC3"/>
</dbReference>
<evidence type="ECO:0000313" key="8">
    <source>
        <dbReference type="Proteomes" id="UP000001357"/>
    </source>
</evidence>
<dbReference type="Pfam" id="PF04062">
    <property type="entry name" value="P21-Arc"/>
    <property type="match status" value="1"/>
</dbReference>
<dbReference type="Proteomes" id="UP000001357">
    <property type="component" value="Unassembled WGS sequence"/>
</dbReference>